<evidence type="ECO:0000256" key="1">
    <source>
        <dbReference type="ARBA" id="ARBA00004123"/>
    </source>
</evidence>
<dbReference type="Pfam" id="PF03810">
    <property type="entry name" value="IBN_N"/>
    <property type="match status" value="1"/>
</dbReference>
<evidence type="ECO:0008006" key="11">
    <source>
        <dbReference type="Google" id="ProtNLM"/>
    </source>
</evidence>
<dbReference type="PANTHER" id="PTHR12596">
    <property type="entry name" value="EXPORTIN 4,7-RELATED"/>
    <property type="match status" value="1"/>
</dbReference>
<dbReference type="PANTHER" id="PTHR12596:SF2">
    <property type="entry name" value="EXPORTIN-7 ISOFORM X1"/>
    <property type="match status" value="1"/>
</dbReference>
<evidence type="ECO:0000256" key="5">
    <source>
        <dbReference type="ARBA" id="ARBA00022490"/>
    </source>
</evidence>
<evidence type="ECO:0000256" key="6">
    <source>
        <dbReference type="ARBA" id="ARBA00022927"/>
    </source>
</evidence>
<keyword evidence="4" id="KW-0813">Transport</keyword>
<comment type="subcellular location">
    <subcellularLocation>
        <location evidence="2">Cytoplasm</location>
    </subcellularLocation>
    <subcellularLocation>
        <location evidence="1">Nucleus</location>
    </subcellularLocation>
</comment>
<dbReference type="GO" id="GO:0005049">
    <property type="term" value="F:nuclear export signal receptor activity"/>
    <property type="evidence" value="ECO:0007669"/>
    <property type="project" value="InterPro"/>
</dbReference>
<evidence type="ECO:0000256" key="4">
    <source>
        <dbReference type="ARBA" id="ARBA00022448"/>
    </source>
</evidence>
<evidence type="ECO:0000259" key="9">
    <source>
        <dbReference type="Pfam" id="PF25795"/>
    </source>
</evidence>
<dbReference type="AlphaFoldDB" id="A0A1D1ZXG9"/>
<keyword evidence="6" id="KW-0653">Protein transport</keyword>
<comment type="similarity">
    <text evidence="3">Belongs to the exportin family.</text>
</comment>
<reference evidence="10" key="1">
    <citation type="submission" date="2015-08" db="EMBL/GenBank/DDBJ databases">
        <authorList>
            <person name="Babu N.S."/>
            <person name="Beckwith C.J."/>
            <person name="Beseler K.G."/>
            <person name="Brison A."/>
            <person name="Carone J.V."/>
            <person name="Caskin T.P."/>
            <person name="Diamond M."/>
            <person name="Durham M.E."/>
            <person name="Foxe J.M."/>
            <person name="Go M."/>
            <person name="Henderson B.A."/>
            <person name="Jones I.B."/>
            <person name="McGettigan J.A."/>
            <person name="Micheletti S.J."/>
            <person name="Nasrallah M.E."/>
            <person name="Ortiz D."/>
            <person name="Piller C.R."/>
            <person name="Privatt S.R."/>
            <person name="Schneider S.L."/>
            <person name="Sharp S."/>
            <person name="Smith T.C."/>
            <person name="Stanton J.D."/>
            <person name="Ullery H.E."/>
            <person name="Wilson R.J."/>
            <person name="Serrano M.G."/>
            <person name="Buck G."/>
            <person name="Lee V."/>
            <person name="Wang Y."/>
            <person name="Carvalho R."/>
            <person name="Voegtly L."/>
            <person name="Shi R."/>
            <person name="Duckworth R."/>
            <person name="Johnson A."/>
            <person name="Loviza R."/>
            <person name="Walstead R."/>
            <person name="Shah Z."/>
            <person name="Kiflezghi M."/>
            <person name="Wade K."/>
            <person name="Ball S.L."/>
            <person name="Bradley K.W."/>
            <person name="Asai D.J."/>
            <person name="Bowman C.A."/>
            <person name="Russell D.A."/>
            <person name="Pope W.H."/>
            <person name="Jacobs-Sera D."/>
            <person name="Hendrix R.W."/>
            <person name="Hatfull G.F."/>
        </authorList>
    </citation>
    <scope>NUCLEOTIDE SEQUENCE</scope>
</reference>
<dbReference type="SUPFAM" id="SSF48371">
    <property type="entry name" value="ARM repeat"/>
    <property type="match status" value="1"/>
</dbReference>
<dbReference type="InterPro" id="IPR057947">
    <property type="entry name" value="TPR_XPO7/RBP17"/>
</dbReference>
<feature type="domain" description="Importin N-terminal" evidence="8">
    <location>
        <begin position="31"/>
        <end position="93"/>
    </location>
</feature>
<proteinExistence type="inferred from homology"/>
<dbReference type="GO" id="GO:0006611">
    <property type="term" value="P:protein export from nucleus"/>
    <property type="evidence" value="ECO:0007669"/>
    <property type="project" value="TreeGrafter"/>
</dbReference>
<feature type="domain" description="Exportin-7/Ran-binding protein 17 TPR repeats" evidence="9">
    <location>
        <begin position="420"/>
        <end position="669"/>
    </location>
</feature>
<dbReference type="InterPro" id="IPR044189">
    <property type="entry name" value="XPO4/7-like"/>
</dbReference>
<dbReference type="GO" id="GO:0031267">
    <property type="term" value="F:small GTPase binding"/>
    <property type="evidence" value="ECO:0007669"/>
    <property type="project" value="InterPro"/>
</dbReference>
<dbReference type="Pfam" id="PF25795">
    <property type="entry name" value="TPR_XPO7"/>
    <property type="match status" value="1"/>
</dbReference>
<evidence type="ECO:0000256" key="7">
    <source>
        <dbReference type="ARBA" id="ARBA00023242"/>
    </source>
</evidence>
<keyword evidence="7" id="KW-0539">Nucleus</keyword>
<dbReference type="InterPro" id="IPR011989">
    <property type="entry name" value="ARM-like"/>
</dbReference>
<protein>
    <recommendedName>
        <fullName evidence="11">Importin N-terminal domain-containing protein</fullName>
    </recommendedName>
</protein>
<dbReference type="InterPro" id="IPR001494">
    <property type="entry name" value="Importin-beta_N"/>
</dbReference>
<evidence type="ECO:0000256" key="2">
    <source>
        <dbReference type="ARBA" id="ARBA00004496"/>
    </source>
</evidence>
<dbReference type="GO" id="GO:0005737">
    <property type="term" value="C:cytoplasm"/>
    <property type="evidence" value="ECO:0007669"/>
    <property type="project" value="UniProtKB-SubCell"/>
</dbReference>
<accession>A0A1D1ZXG9</accession>
<organism evidence="10">
    <name type="scientific">Auxenochlorella protothecoides</name>
    <name type="common">Green microalga</name>
    <name type="synonym">Chlorella protothecoides</name>
    <dbReference type="NCBI Taxonomy" id="3075"/>
    <lineage>
        <taxon>Eukaryota</taxon>
        <taxon>Viridiplantae</taxon>
        <taxon>Chlorophyta</taxon>
        <taxon>core chlorophytes</taxon>
        <taxon>Trebouxiophyceae</taxon>
        <taxon>Chlorellales</taxon>
        <taxon>Chlorellaceae</taxon>
        <taxon>Auxenochlorella</taxon>
    </lineage>
</organism>
<evidence type="ECO:0000259" key="8">
    <source>
        <dbReference type="Pfam" id="PF03810"/>
    </source>
</evidence>
<evidence type="ECO:0000313" key="10">
    <source>
        <dbReference type="EMBL" id="JAT71383.1"/>
    </source>
</evidence>
<dbReference type="InterPro" id="IPR016024">
    <property type="entry name" value="ARM-type_fold"/>
</dbReference>
<sequence>MGMDIVQQLPQLEALCLQLYTAQNPQDRLHAEQSLRVFTTSTDYVPHCKTILDVSSSPYAQLLAASSLLKVVTEFTLSNQVKLDMRTYFLQYLNGRGPTLEPYVVAVLVQLICRMTKLGWFEDSAYRSIVEDAGAFLEPRSNDGSLAHYMLGLRLLNAMVLEANSPTPHRTLTQHRKVAVGFRDAALYKILQLALGALQRLPGMRADNALLEQALRLLVATLSFDFVGTCLDESAEDLGTIQIPTAWRPAVEDAGTLQLLWGYYAGNEPPLSSLALESLVRLASVRRSLFSSDAVRSAFLARLVEGSRDVLRDRRGLHHHANYHEFCRLLGRLKTNYQLGELVALAPYPEWIGLVADFTINSLTSWQWASGSVFYLLGLWSRLVSSMPYLKGEAPSLLDLYVPKISRAFLTSRLESVRTVVQDGLTDDPLDSEEQLQDQLDSLPYLFRFQYEKMAEALTSAADPLIAAYASRGAGGAVAGGAASSSSPPRDAAVLEGQLTWIVYMVGAVVRGRASASGADAQEAVDGDLAARVFGVLRAAEGPGHAARAGAASRRRLELALLSFLQSFRKVYIGEAVMHSSKVYVRLGESVGLADHAAVMNVILAKMASNLKVYCGAEEVISATLELFKDLASGYMSGKLLIKLEAISYLLTHHTAEYFPFLAGQANLRARTTFYSTLARLLFMDDTPDRFKAFVAPMQQVFDSLATASRSAGSPAALRASVSNETVAGLFRDLRGVAAATSTRRTYGMLFDWLYPANFPVILACLEAWSGDPVVTTPLLKFVNEFVLNKSQRLIFDSSSPNGILLFREVSKVLVTYGNQVLSAPRPADVYGGLYKGSWICLSILSRALGGSYVNFGVFELYGDPALNDALDMAVRLALNIPLADILAYRKVCKAYFALVDMLCASHVPLLAARDTPTFVFLLSSLDAGLKSLDVAVSSQCAAAIDNLAGYYFLHMPGGHSPNAAARAISEHVRQRPDLFPQLLTTLFEIVMFEDCSNMWSLSRPMLSLILVSEQVYEHVTKRVAASQPPERQSHLAACLERVMAGVTRSLEPKNRDKFTQNFTIARHDYRART</sequence>
<name>A0A1D1ZXG9_AUXPR</name>
<dbReference type="GO" id="GO:0005643">
    <property type="term" value="C:nuclear pore"/>
    <property type="evidence" value="ECO:0007669"/>
    <property type="project" value="TreeGrafter"/>
</dbReference>
<evidence type="ECO:0000256" key="3">
    <source>
        <dbReference type="ARBA" id="ARBA00009466"/>
    </source>
</evidence>
<dbReference type="Gene3D" id="1.25.10.10">
    <property type="entry name" value="Leucine-rich Repeat Variant"/>
    <property type="match status" value="1"/>
</dbReference>
<gene>
    <name evidence="10" type="ORF">g.9328</name>
</gene>
<dbReference type="EMBL" id="GDKF01007239">
    <property type="protein sequence ID" value="JAT71383.1"/>
    <property type="molecule type" value="Transcribed_RNA"/>
</dbReference>
<dbReference type="FunFam" id="1.25.10.10:FF:000158">
    <property type="entry name" value="ARM repeat superfamily protein"/>
    <property type="match status" value="1"/>
</dbReference>
<keyword evidence="5" id="KW-0963">Cytoplasm</keyword>